<keyword evidence="1" id="KW-0472">Membrane</keyword>
<reference evidence="3" key="1">
    <citation type="submission" date="2020-05" db="EMBL/GenBank/DDBJ databases">
        <authorList>
            <person name="Chiriac C."/>
            <person name="Salcher M."/>
            <person name="Ghai R."/>
            <person name="Kavagutti S V."/>
        </authorList>
    </citation>
    <scope>NUCLEOTIDE SEQUENCE</scope>
</reference>
<accession>A0A6J7NLU3</accession>
<evidence type="ECO:0000256" key="1">
    <source>
        <dbReference type="SAM" id="Phobius"/>
    </source>
</evidence>
<keyword evidence="1" id="KW-1133">Transmembrane helix</keyword>
<evidence type="ECO:0000313" key="3">
    <source>
        <dbReference type="EMBL" id="CAB4991593.1"/>
    </source>
</evidence>
<proteinExistence type="predicted"/>
<gene>
    <name evidence="3" type="ORF">UFOPK4032_00192</name>
    <name evidence="2" type="ORF">UFOPK4180_00404</name>
</gene>
<organism evidence="3">
    <name type="scientific">freshwater metagenome</name>
    <dbReference type="NCBI Taxonomy" id="449393"/>
    <lineage>
        <taxon>unclassified sequences</taxon>
        <taxon>metagenomes</taxon>
        <taxon>ecological metagenomes</taxon>
    </lineage>
</organism>
<dbReference type="EMBL" id="CAFBOW010000020">
    <property type="protein sequence ID" value="CAB4991593.1"/>
    <property type="molecule type" value="Genomic_DNA"/>
</dbReference>
<dbReference type="EMBL" id="CAESPC010000046">
    <property type="protein sequence ID" value="CAB4366812.1"/>
    <property type="molecule type" value="Genomic_DNA"/>
</dbReference>
<sequence length="110" mass="12252">MLGGVNNHLFFMSLAGFPVVLFLIFILRWASARGKSVVANRPKVGREDEYGTLVAVSSPSNHIEGEMLRQKLMEVGIRATLTQTKDGPRIFVFPKEESAARAHLRDLIND</sequence>
<keyword evidence="1" id="KW-0812">Transmembrane</keyword>
<evidence type="ECO:0000313" key="2">
    <source>
        <dbReference type="EMBL" id="CAB4366812.1"/>
    </source>
</evidence>
<name>A0A6J7NLU3_9ZZZZ</name>
<dbReference type="AlphaFoldDB" id="A0A6J7NLU3"/>
<feature type="transmembrane region" description="Helical" evidence="1">
    <location>
        <begin position="6"/>
        <end position="27"/>
    </location>
</feature>
<protein>
    <submittedName>
        <fullName evidence="3">Unannotated protein</fullName>
    </submittedName>
</protein>